<proteinExistence type="predicted"/>
<dbReference type="Gramene" id="HORVU.MOREX.r3.2HG0175350.1">
    <property type="protein sequence ID" value="HORVU.MOREX.r3.2HG0175350.1"/>
    <property type="gene ID" value="HORVU.MOREX.r3.2HG0175350"/>
</dbReference>
<dbReference type="GeneID" id="123430420"/>
<evidence type="ECO:0000313" key="9">
    <source>
        <dbReference type="EnsemblPlants" id="HORVU.MOREX.r3.2HG0175350.1"/>
    </source>
</evidence>
<dbReference type="InterPro" id="IPR035892">
    <property type="entry name" value="C2_domain_sf"/>
</dbReference>
<keyword evidence="3 6" id="KW-1133">Transmembrane helix</keyword>
<dbReference type="Gene3D" id="2.60.40.150">
    <property type="entry name" value="C2 domain"/>
    <property type="match status" value="2"/>
</dbReference>
<dbReference type="PROSITE" id="PS50004">
    <property type="entry name" value="C2"/>
    <property type="match status" value="2"/>
</dbReference>
<dbReference type="SMR" id="A0A8I6WTW1"/>
<dbReference type="InterPro" id="IPR044511">
    <property type="entry name" value="At1g03370/At5g50170-like"/>
</dbReference>
<accession>A0A8I6WTW1</accession>
<dbReference type="InterPro" id="IPR004182">
    <property type="entry name" value="GRAM"/>
</dbReference>
<dbReference type="EnsemblPlants" id="HORVU.MOREX.r3.2HG0175350.1">
    <property type="protein sequence ID" value="HORVU.MOREX.r3.2HG0175350.1"/>
    <property type="gene ID" value="HORVU.MOREX.r3.2HG0175350"/>
</dbReference>
<dbReference type="SUPFAM" id="SSF49562">
    <property type="entry name" value="C2 domain (Calcium/lipid-binding domain, CaLB)"/>
    <property type="match status" value="2"/>
</dbReference>
<evidence type="ECO:0000256" key="4">
    <source>
        <dbReference type="ARBA" id="ARBA00023136"/>
    </source>
</evidence>
<evidence type="ECO:0000259" key="8">
    <source>
        <dbReference type="PROSITE" id="PS51778"/>
    </source>
</evidence>
<evidence type="ECO:0000313" key="10">
    <source>
        <dbReference type="Proteomes" id="UP000011116"/>
    </source>
</evidence>
<comment type="subcellular location">
    <subcellularLocation>
        <location evidence="1">Membrane</location>
        <topology evidence="1">Single-pass membrane protein</topology>
    </subcellularLocation>
</comment>
<gene>
    <name evidence="9" type="primary">LOC123430420</name>
</gene>
<feature type="domain" description="VASt" evidence="8">
    <location>
        <begin position="867"/>
        <end position="1033"/>
    </location>
</feature>
<dbReference type="Pfam" id="PF16016">
    <property type="entry name" value="VASt"/>
    <property type="match status" value="2"/>
</dbReference>
<dbReference type="RefSeq" id="XP_044970226.1">
    <property type="nucleotide sequence ID" value="XM_045114291.1"/>
</dbReference>
<dbReference type="SMART" id="SM00239">
    <property type="entry name" value="C2"/>
    <property type="match status" value="2"/>
</dbReference>
<feature type="domain" description="C2" evidence="7">
    <location>
        <begin position="1"/>
        <end position="107"/>
    </location>
</feature>
<dbReference type="InterPro" id="IPR031968">
    <property type="entry name" value="VASt"/>
</dbReference>
<name>A0A8I6WTW1_HORVV</name>
<keyword evidence="2 6" id="KW-0812">Transmembrane</keyword>
<reference evidence="10" key="1">
    <citation type="journal article" date="2012" name="Nature">
        <title>A physical, genetic and functional sequence assembly of the barley genome.</title>
        <authorList>
            <consortium name="The International Barley Genome Sequencing Consortium"/>
            <person name="Mayer K.F."/>
            <person name="Waugh R."/>
            <person name="Brown J.W."/>
            <person name="Schulman A."/>
            <person name="Langridge P."/>
            <person name="Platzer M."/>
            <person name="Fincher G.B."/>
            <person name="Muehlbauer G.J."/>
            <person name="Sato K."/>
            <person name="Close T.J."/>
            <person name="Wise R.P."/>
            <person name="Stein N."/>
        </authorList>
    </citation>
    <scope>NUCLEOTIDE SEQUENCE [LARGE SCALE GENOMIC DNA]</scope>
    <source>
        <strain evidence="10">cv. Morex</strain>
    </source>
</reference>
<feature type="region of interest" description="Disordered" evidence="5">
    <location>
        <begin position="179"/>
        <end position="218"/>
    </location>
</feature>
<dbReference type="Pfam" id="PF02893">
    <property type="entry name" value="GRAM"/>
    <property type="match status" value="1"/>
</dbReference>
<evidence type="ECO:0000259" key="7">
    <source>
        <dbReference type="PROSITE" id="PS50004"/>
    </source>
</evidence>
<dbReference type="GO" id="GO:0016020">
    <property type="term" value="C:membrane"/>
    <property type="evidence" value="ECO:0007669"/>
    <property type="project" value="UniProtKB-SubCell"/>
</dbReference>
<dbReference type="OrthoDB" id="67700at2759"/>
<dbReference type="Gene3D" id="2.30.29.30">
    <property type="entry name" value="Pleckstrin-homology domain (PH domain)/Phosphotyrosine-binding domain (PTB)"/>
    <property type="match status" value="1"/>
</dbReference>
<dbReference type="Proteomes" id="UP000011116">
    <property type="component" value="Chromosome 2H"/>
</dbReference>
<organism evidence="9 10">
    <name type="scientific">Hordeum vulgare subsp. vulgare</name>
    <name type="common">Domesticated barley</name>
    <dbReference type="NCBI Taxonomy" id="112509"/>
    <lineage>
        <taxon>Eukaryota</taxon>
        <taxon>Viridiplantae</taxon>
        <taxon>Streptophyta</taxon>
        <taxon>Embryophyta</taxon>
        <taxon>Tracheophyta</taxon>
        <taxon>Spermatophyta</taxon>
        <taxon>Magnoliopsida</taxon>
        <taxon>Liliopsida</taxon>
        <taxon>Poales</taxon>
        <taxon>Poaceae</taxon>
        <taxon>BOP clade</taxon>
        <taxon>Pooideae</taxon>
        <taxon>Triticodae</taxon>
        <taxon>Triticeae</taxon>
        <taxon>Hordeinae</taxon>
        <taxon>Hordeum</taxon>
    </lineage>
</organism>
<sequence>MRLYVCVLEARDLPAPTDGHGGGLYARVKVGRQRARTRAVALSGPGGAAAWNEEFAFAVGEAGDEVQVVEVGVARRREEAGAGREVLGRVKLPLPPAQAASAASGRHSVPPTWFTLHPKHRRKGRAADADAADCGKILLTFSLYGENSDNSVIHSSPCPSSRSGTDVEIERANCREHSGANGVILDSPRSSAVEQTSVDNSDRSVLSDSDTVSEQEDGLVETRAAAAAATKSAYDSDAEPSVSDASFEEAMENMKSASSTPDMPDDLGGGVIFDHTYLVEAKDLNRLLFGPDSQFSKDLRELQGTTDYDEQPWTWKSQDPPSLTRTCRYTKGATKLMKDVKTIEEQTYLKADGDSFAVMTRVRTPEVPFGNCFEVVLLYKITHSPELSPGEESSRLTVSYNVEFLQSTLMKSMIEGSVRDGLKENFESFAEILSRHVKLADAAGMDKEQLLAPLQTDRQSHIRLAYKYFCNFTVISTVIMAAYVLVHILLSRPGPLMGLEFSGLDLPDTFGELITSGILVLQMERFLNMVYHFVQARIQRGGDHGVKANGDGWLLTVALLEATSLPPVSCGSVDPYVVFSCNGVTRTSSVQLQTQEPQWNEVMEFDAMEEPPAMLDVEVFNFDGPFDLAISLGHAEINFLKRTPTELADIWVPLEGKLAQTCQSRLHLRIFLENTKGPETSMRDYLNKMEKEVGKKLHVRSPHRNSTFQKLFSLPHEEFLIADYACSLKRKLPLQGRLFLSTRIVGFYANLFGHKTKFFFLWDDVEEVEVLPPSFTTVGTPSLVFMLKSGRGLDAKNGAKSQDKEGRLKFQFHSFASFNKASRTIIGLWKTKSSAIEQRAKMEEDQEDESYDDLDDVQSVLSTGDVTLSKEYAVEHPIDADLLMGVFDGGPLETRTMSRVGCLDYTATPWEETKPGVLERHASYKFNRYMSIFGGEVVSTQLKSPSEDGDGWTVYDVMTLRNVPFGDYFRVHLRYDVRRVASSEPAAPSPPSCRCEVLVGIEWLKSSKFQKRIARNICDKLAHRAKEVLEVAGKEIASAMSGSAQAG</sequence>
<keyword evidence="4 6" id="KW-0472">Membrane</keyword>
<feature type="domain" description="VASt" evidence="8">
    <location>
        <begin position="268"/>
        <end position="441"/>
    </location>
</feature>
<evidence type="ECO:0000256" key="1">
    <source>
        <dbReference type="ARBA" id="ARBA00004167"/>
    </source>
</evidence>
<reference evidence="9" key="3">
    <citation type="submission" date="2022-01" db="UniProtKB">
        <authorList>
            <consortium name="EnsemblPlants"/>
        </authorList>
    </citation>
    <scope>IDENTIFICATION</scope>
    <source>
        <strain evidence="9">subsp. vulgare</strain>
    </source>
</reference>
<dbReference type="PANTHER" id="PTHR46296:SF7">
    <property type="entry name" value="C2 DOMAIN-CONTAINING PROTEIN"/>
    <property type="match status" value="1"/>
</dbReference>
<dbReference type="PANTHER" id="PTHR46296">
    <property type="entry name" value="BNAA05G37250D PROTEIN"/>
    <property type="match status" value="1"/>
</dbReference>
<evidence type="ECO:0008006" key="11">
    <source>
        <dbReference type="Google" id="ProtNLM"/>
    </source>
</evidence>
<reference evidence="9" key="2">
    <citation type="submission" date="2020-10" db="EMBL/GenBank/DDBJ databases">
        <authorList>
            <person name="Scholz U."/>
            <person name="Mascher M."/>
            <person name="Fiebig A."/>
        </authorList>
    </citation>
    <scope>NUCLEOTIDE SEQUENCE [LARGE SCALE GENOMIC DNA]</scope>
    <source>
        <strain evidence="9">cv. Morex</strain>
    </source>
</reference>
<dbReference type="Pfam" id="PF00168">
    <property type="entry name" value="C2"/>
    <property type="match status" value="2"/>
</dbReference>
<evidence type="ECO:0000256" key="5">
    <source>
        <dbReference type="SAM" id="MobiDB-lite"/>
    </source>
</evidence>
<dbReference type="InterPro" id="IPR000008">
    <property type="entry name" value="C2_dom"/>
</dbReference>
<dbReference type="KEGG" id="hvg:123430420"/>
<dbReference type="Gramene" id="HORVU.MOREX.r2.2HG0144950.1">
    <property type="protein sequence ID" value="HORVU.MOREX.r2.2HG0144950.1"/>
    <property type="gene ID" value="HORVU.MOREX.r2.2HG0144950"/>
</dbReference>
<dbReference type="PROSITE" id="PS51778">
    <property type="entry name" value="VAST"/>
    <property type="match status" value="2"/>
</dbReference>
<dbReference type="CDD" id="cd00030">
    <property type="entry name" value="C2"/>
    <property type="match status" value="1"/>
</dbReference>
<feature type="domain" description="C2" evidence="7">
    <location>
        <begin position="540"/>
        <end position="652"/>
    </location>
</feature>
<evidence type="ECO:0000256" key="2">
    <source>
        <dbReference type="ARBA" id="ARBA00022692"/>
    </source>
</evidence>
<dbReference type="AlphaFoldDB" id="A0A8I6WTW1"/>
<keyword evidence="10" id="KW-1185">Reference proteome</keyword>
<evidence type="ECO:0000256" key="3">
    <source>
        <dbReference type="ARBA" id="ARBA00022989"/>
    </source>
</evidence>
<evidence type="ECO:0000256" key="6">
    <source>
        <dbReference type="SAM" id="Phobius"/>
    </source>
</evidence>
<dbReference type="InterPro" id="IPR011993">
    <property type="entry name" value="PH-like_dom_sf"/>
</dbReference>
<protein>
    <recommendedName>
        <fullName evidence="11">C2 and GRAM domain-containing protein</fullName>
    </recommendedName>
</protein>
<feature type="compositionally biased region" description="Polar residues" evidence="5">
    <location>
        <begin position="188"/>
        <end position="210"/>
    </location>
</feature>
<dbReference type="SMART" id="SM00568">
    <property type="entry name" value="GRAM"/>
    <property type="match status" value="1"/>
</dbReference>
<feature type="transmembrane region" description="Helical" evidence="6">
    <location>
        <begin position="468"/>
        <end position="490"/>
    </location>
</feature>